<dbReference type="EMBL" id="HG721520">
    <property type="protein sequence ID" value="CDJ60198.1"/>
    <property type="molecule type" value="Genomic_DNA"/>
</dbReference>
<dbReference type="VEuPathDB" id="ToxoDB:EMWEY_00060230"/>
<organism evidence="1 2">
    <name type="scientific">Eimeria maxima</name>
    <name type="common">Coccidian parasite</name>
    <dbReference type="NCBI Taxonomy" id="5804"/>
    <lineage>
        <taxon>Eukaryota</taxon>
        <taxon>Sar</taxon>
        <taxon>Alveolata</taxon>
        <taxon>Apicomplexa</taxon>
        <taxon>Conoidasida</taxon>
        <taxon>Coccidia</taxon>
        <taxon>Eucoccidiorida</taxon>
        <taxon>Eimeriorina</taxon>
        <taxon>Eimeriidae</taxon>
        <taxon>Eimeria</taxon>
    </lineage>
</organism>
<accession>U6MAX2</accession>
<proteinExistence type="predicted"/>
<dbReference type="GeneID" id="25340009"/>
<reference evidence="1" key="1">
    <citation type="submission" date="2013-10" db="EMBL/GenBank/DDBJ databases">
        <title>Genomic analysis of the causative agents of coccidiosis in chickens.</title>
        <authorList>
            <person name="Reid A.J."/>
            <person name="Blake D."/>
            <person name="Billington K."/>
            <person name="Browne H."/>
            <person name="Dunn M."/>
            <person name="Hung S."/>
            <person name="Kawahara F."/>
            <person name="Miranda-Saavedra D."/>
            <person name="Mourier T."/>
            <person name="Nagra H."/>
            <person name="Otto T.D."/>
            <person name="Rawlings N."/>
            <person name="Sanchez A."/>
            <person name="Sanders M."/>
            <person name="Subramaniam C."/>
            <person name="Tay Y."/>
            <person name="Dear P."/>
            <person name="Doerig C."/>
            <person name="Gruber A."/>
            <person name="Parkinson J."/>
            <person name="Shirley M."/>
            <person name="Wan K.L."/>
            <person name="Berriman M."/>
            <person name="Tomley F."/>
            <person name="Pain A."/>
        </authorList>
    </citation>
    <scope>NUCLEOTIDE SEQUENCE [LARGE SCALE GENOMIC DNA]</scope>
    <source>
        <strain evidence="1">Weybridge</strain>
    </source>
</reference>
<gene>
    <name evidence="1" type="ORF">EMWEY_00060230</name>
</gene>
<dbReference type="AlphaFoldDB" id="U6MAX2"/>
<dbReference type="RefSeq" id="XP_013336848.1">
    <property type="nucleotide sequence ID" value="XM_013481394.1"/>
</dbReference>
<dbReference type="Proteomes" id="UP000030763">
    <property type="component" value="Unassembled WGS sequence"/>
</dbReference>
<name>U6MAX2_EIMMA</name>
<keyword evidence="2" id="KW-1185">Reference proteome</keyword>
<sequence length="166" mass="18673">MMVAFSAERQNSEWRPAAKAGLRLTGETRVLVVLNVTCWYYQAVCRAKLTHLVVLVRERYFSGCLMLRMGEHYVASAIGDYGEFCVKQLVQLALMQKQTNCIYQACVGSSFWCQRHMLLLPGGIESAILQTLAVELLLCHVRSAVWCLRNQTLCGVLSQPVRDISA</sequence>
<protein>
    <submittedName>
        <fullName evidence="1">Uncharacterized protein</fullName>
    </submittedName>
</protein>
<reference evidence="1" key="2">
    <citation type="submission" date="2013-10" db="EMBL/GenBank/DDBJ databases">
        <authorList>
            <person name="Aslett M."/>
        </authorList>
    </citation>
    <scope>NUCLEOTIDE SEQUENCE [LARGE SCALE GENOMIC DNA]</scope>
    <source>
        <strain evidence="1">Weybridge</strain>
    </source>
</reference>
<evidence type="ECO:0000313" key="2">
    <source>
        <dbReference type="Proteomes" id="UP000030763"/>
    </source>
</evidence>
<evidence type="ECO:0000313" key="1">
    <source>
        <dbReference type="EMBL" id="CDJ60198.1"/>
    </source>
</evidence>